<organism evidence="2">
    <name type="scientific">marine metagenome</name>
    <dbReference type="NCBI Taxonomy" id="408172"/>
    <lineage>
        <taxon>unclassified sequences</taxon>
        <taxon>metagenomes</taxon>
        <taxon>ecological metagenomes</taxon>
    </lineage>
</organism>
<proteinExistence type="predicted"/>
<evidence type="ECO:0000313" key="2">
    <source>
        <dbReference type="EMBL" id="SVA38879.1"/>
    </source>
</evidence>
<dbReference type="Pfam" id="PF19063">
    <property type="entry name" value="DUF5759"/>
    <property type="match status" value="1"/>
</dbReference>
<dbReference type="EMBL" id="UINC01008646">
    <property type="protein sequence ID" value="SVA38879.1"/>
    <property type="molecule type" value="Genomic_DNA"/>
</dbReference>
<dbReference type="AlphaFoldDB" id="A0A381VET5"/>
<reference evidence="2" key="1">
    <citation type="submission" date="2018-05" db="EMBL/GenBank/DDBJ databases">
        <authorList>
            <person name="Lanie J.A."/>
            <person name="Ng W.-L."/>
            <person name="Kazmierczak K.M."/>
            <person name="Andrzejewski T.M."/>
            <person name="Davidsen T.M."/>
            <person name="Wayne K.J."/>
            <person name="Tettelin H."/>
            <person name="Glass J.I."/>
            <person name="Rusch D."/>
            <person name="Podicherti R."/>
            <person name="Tsui H.-C.T."/>
            <person name="Winkler M.E."/>
        </authorList>
    </citation>
    <scope>NUCLEOTIDE SEQUENCE</scope>
</reference>
<gene>
    <name evidence="2" type="ORF">METZ01_LOCUS91733</name>
</gene>
<evidence type="ECO:0000256" key="1">
    <source>
        <dbReference type="SAM" id="Coils"/>
    </source>
</evidence>
<dbReference type="InterPro" id="IPR043977">
    <property type="entry name" value="DUF5759"/>
</dbReference>
<name>A0A381VET5_9ZZZZ</name>
<keyword evidence="1" id="KW-0175">Coiled coil</keyword>
<sequence length="173" mass="20746">MSDFDINILIDDQYKQQQKKLDVYNKILNKIYNKIKIVNKRKKTHLIYEIPNYIFGFPLYNNRTCTVFIISSMRKKGFHVKFNFPNILYISWNDLVKTNLKKVTADLMETNNNNININKKNKNINTHFNKLNKNLMNDLDNLINNNNNNLNDNLDEEIKKLNELSNFSEYYKK</sequence>
<protein>
    <submittedName>
        <fullName evidence="2">Uncharacterized protein</fullName>
    </submittedName>
</protein>
<feature type="coiled-coil region" evidence="1">
    <location>
        <begin position="132"/>
        <end position="167"/>
    </location>
</feature>
<accession>A0A381VET5</accession>